<dbReference type="CDD" id="cd02440">
    <property type="entry name" value="AdoMet_MTases"/>
    <property type="match status" value="1"/>
</dbReference>
<sequence length="258" mass="28145">MLTKDVAQAWIDRWDRQQEGYMPDREERFAVLIDAVEAGAGRPDPLVIDLGCGPGSLAVRLLQRLPQATVIAVDTDPVLLALGRAAYGDVPGLIFADLDLRTPGWSARLGLDRPADAAVSTTALHWLAEPDLRAVYKELATVLRPGGLFLDGDQLSLDEHATPTLARLERAVCEFDERRRFAAGRPEDWTAWWDAVTADPALAEAVALRAARSQNGDHGTPETERLGTHVSALRDAGFAEIGTLWQHGDNRLLCAIRS</sequence>
<evidence type="ECO:0000259" key="1">
    <source>
        <dbReference type="Pfam" id="PF13649"/>
    </source>
</evidence>
<reference evidence="2 3" key="1">
    <citation type="submission" date="2010-01" db="EMBL/GenBank/DDBJ databases">
        <title>The complete genome of Thermobispora bispora DSM 43833.</title>
        <authorList>
            <consortium name="US DOE Joint Genome Institute (JGI-PGF)"/>
            <person name="Lucas S."/>
            <person name="Copeland A."/>
            <person name="Lapidus A."/>
            <person name="Glavina del Rio T."/>
            <person name="Dalin E."/>
            <person name="Tice H."/>
            <person name="Bruce D."/>
            <person name="Goodwin L."/>
            <person name="Pitluck S."/>
            <person name="Kyrpides N."/>
            <person name="Mavromatis K."/>
            <person name="Ivanova N."/>
            <person name="Mikhailova N."/>
            <person name="Chertkov O."/>
            <person name="Brettin T."/>
            <person name="Detter J.C."/>
            <person name="Han C."/>
            <person name="Larimer F."/>
            <person name="Land M."/>
            <person name="Hauser L."/>
            <person name="Markowitz V."/>
            <person name="Cheng J.-F."/>
            <person name="Hugenholtz P."/>
            <person name="Woyke T."/>
            <person name="Wu D."/>
            <person name="Jando M."/>
            <person name="Schneider S."/>
            <person name="Klenk H.-P."/>
            <person name="Eisen J.A."/>
        </authorList>
    </citation>
    <scope>NUCLEOTIDE SEQUENCE [LARGE SCALE GENOMIC DNA]</scope>
    <source>
        <strain evidence="3">ATCC 19993 / DSM 43833 / CBS 139.67 / JCM 10125 / KCTC 9307 / NBRC 14880 / R51</strain>
    </source>
</reference>
<dbReference type="PANTHER" id="PTHR43591">
    <property type="entry name" value="METHYLTRANSFERASE"/>
    <property type="match status" value="1"/>
</dbReference>
<dbReference type="AlphaFoldDB" id="D6YAS7"/>
<name>D6YAS7_THEBD</name>
<organism evidence="2 3">
    <name type="scientific">Thermobispora bispora (strain ATCC 19993 / DSM 43833 / CBS 139.67 / JCM 10125 / KCTC 9307 / NBRC 14880 / R51)</name>
    <dbReference type="NCBI Taxonomy" id="469371"/>
    <lineage>
        <taxon>Bacteria</taxon>
        <taxon>Bacillati</taxon>
        <taxon>Actinomycetota</taxon>
        <taxon>Actinomycetes</taxon>
        <taxon>Streptosporangiales</taxon>
        <taxon>Streptosporangiaceae</taxon>
        <taxon>Thermobispora</taxon>
    </lineage>
</organism>
<protein>
    <submittedName>
        <fullName evidence="2">Methyltransferase type 11</fullName>
    </submittedName>
</protein>
<dbReference type="Gene3D" id="3.40.50.150">
    <property type="entry name" value="Vaccinia Virus protein VP39"/>
    <property type="match status" value="1"/>
</dbReference>
<dbReference type="STRING" id="469371.Tbis_1580"/>
<keyword evidence="3" id="KW-1185">Reference proteome</keyword>
<evidence type="ECO:0000313" key="3">
    <source>
        <dbReference type="Proteomes" id="UP000006640"/>
    </source>
</evidence>
<dbReference type="OrthoDB" id="3286690at2"/>
<dbReference type="HOGENOM" id="CLU_090249_0_0_11"/>
<dbReference type="RefSeq" id="WP_013131827.1">
    <property type="nucleotide sequence ID" value="NC_014165.1"/>
</dbReference>
<dbReference type="Pfam" id="PF13649">
    <property type="entry name" value="Methyltransf_25"/>
    <property type="match status" value="1"/>
</dbReference>
<accession>D6YAS7</accession>
<proteinExistence type="predicted"/>
<gene>
    <name evidence="2" type="ordered locus">Tbis_1580</name>
</gene>
<dbReference type="GO" id="GO:0032259">
    <property type="term" value="P:methylation"/>
    <property type="evidence" value="ECO:0007669"/>
    <property type="project" value="UniProtKB-KW"/>
</dbReference>
<feature type="domain" description="Methyltransferase" evidence="1">
    <location>
        <begin position="47"/>
        <end position="147"/>
    </location>
</feature>
<dbReference type="PANTHER" id="PTHR43591:SF24">
    <property type="entry name" value="2-METHOXY-6-POLYPRENYL-1,4-BENZOQUINOL METHYLASE, MITOCHONDRIAL"/>
    <property type="match status" value="1"/>
</dbReference>
<keyword evidence="2" id="KW-0489">Methyltransferase</keyword>
<dbReference type="InterPro" id="IPR041698">
    <property type="entry name" value="Methyltransf_25"/>
</dbReference>
<dbReference type="Proteomes" id="UP000006640">
    <property type="component" value="Chromosome"/>
</dbReference>
<dbReference type="KEGG" id="tbi:Tbis_1580"/>
<keyword evidence="2" id="KW-0808">Transferase</keyword>
<dbReference type="eggNOG" id="COG4106">
    <property type="taxonomic scope" value="Bacteria"/>
</dbReference>
<dbReference type="SUPFAM" id="SSF53335">
    <property type="entry name" value="S-adenosyl-L-methionine-dependent methyltransferases"/>
    <property type="match status" value="1"/>
</dbReference>
<dbReference type="GO" id="GO:0008168">
    <property type="term" value="F:methyltransferase activity"/>
    <property type="evidence" value="ECO:0007669"/>
    <property type="project" value="UniProtKB-KW"/>
</dbReference>
<dbReference type="InterPro" id="IPR029063">
    <property type="entry name" value="SAM-dependent_MTases_sf"/>
</dbReference>
<evidence type="ECO:0000313" key="2">
    <source>
        <dbReference type="EMBL" id="ADG88294.1"/>
    </source>
</evidence>
<dbReference type="EMBL" id="CP001874">
    <property type="protein sequence ID" value="ADG88294.1"/>
    <property type="molecule type" value="Genomic_DNA"/>
</dbReference>